<name>A0A4R3JVU0_9PROT</name>
<dbReference type="InterPro" id="IPR008217">
    <property type="entry name" value="Ccc1_fam"/>
</dbReference>
<evidence type="ECO:0000313" key="6">
    <source>
        <dbReference type="EMBL" id="TCS72146.1"/>
    </source>
</evidence>
<keyword evidence="2 5" id="KW-0812">Transmembrane</keyword>
<evidence type="ECO:0000256" key="5">
    <source>
        <dbReference type="SAM" id="Phobius"/>
    </source>
</evidence>
<feature type="transmembrane region" description="Helical" evidence="5">
    <location>
        <begin position="321"/>
        <end position="343"/>
    </location>
</feature>
<dbReference type="EMBL" id="SLZY01000006">
    <property type="protein sequence ID" value="TCS72146.1"/>
    <property type="molecule type" value="Genomic_DNA"/>
</dbReference>
<dbReference type="GO" id="GO:0005384">
    <property type="term" value="F:manganese ion transmembrane transporter activity"/>
    <property type="evidence" value="ECO:0007669"/>
    <property type="project" value="InterPro"/>
</dbReference>
<feature type="transmembrane region" description="Helical" evidence="5">
    <location>
        <begin position="258"/>
        <end position="281"/>
    </location>
</feature>
<reference evidence="6 7" key="1">
    <citation type="submission" date="2019-03" db="EMBL/GenBank/DDBJ databases">
        <title>Genomic Encyclopedia of Type Strains, Phase IV (KMG-IV): sequencing the most valuable type-strain genomes for metagenomic binning, comparative biology and taxonomic classification.</title>
        <authorList>
            <person name="Goeker M."/>
        </authorList>
    </citation>
    <scope>NUCLEOTIDE SEQUENCE [LARGE SCALE GENOMIC DNA]</scope>
    <source>
        <strain evidence="6 7">DSM 103923</strain>
    </source>
</reference>
<comment type="caution">
    <text evidence="6">The sequence shown here is derived from an EMBL/GenBank/DDBJ whole genome shotgun (WGS) entry which is preliminary data.</text>
</comment>
<keyword evidence="4 5" id="KW-0472">Membrane</keyword>
<dbReference type="Pfam" id="PF01988">
    <property type="entry name" value="VIT1"/>
    <property type="match status" value="1"/>
</dbReference>
<feature type="transmembrane region" description="Helical" evidence="5">
    <location>
        <begin position="287"/>
        <end position="309"/>
    </location>
</feature>
<keyword evidence="3 5" id="KW-1133">Transmembrane helix</keyword>
<dbReference type="Proteomes" id="UP000295135">
    <property type="component" value="Unassembled WGS sequence"/>
</dbReference>
<evidence type="ECO:0000256" key="2">
    <source>
        <dbReference type="ARBA" id="ARBA00022692"/>
    </source>
</evidence>
<dbReference type="OrthoDB" id="9789677at2"/>
<dbReference type="RefSeq" id="WP_126463843.1">
    <property type="nucleotide sequence ID" value="NZ_AP018721.1"/>
</dbReference>
<sequence>MLDALNSWKEEKRSAWLYRIVSDAEAGTPRQVLFLELARAADEQADLWAVALRKAGQAVPETFVPGLRSRAVAWLVGRVGVAPMRGVLAAMKVRGMSLYNAPLPHAIPTRTDQIDTGRHKAPGSGGLRAAVFGVNDGLVSNASLILGVAGAGAEPSVIVLSGVAGLLAGAFSMAAGEYVSVRAQREFYEYQIALEREELDQYPQEEAAELALIYEAKGVAPDEAKRVAAALIRDPDQALDTLAREELGLNPAELGSPWVAATASFLAFSGGALIPLLPYLLLSVDTAFAGTLIATGVSLFGVGATISLFTGKRAAYGGLRMLTIGAAAGAATWLIGKGLGVALG</sequence>
<evidence type="ECO:0000256" key="3">
    <source>
        <dbReference type="ARBA" id="ARBA00022989"/>
    </source>
</evidence>
<protein>
    <submittedName>
        <fullName evidence="6">VIT1/CCC1 family predicted Fe2+/Mn2+ transporter</fullName>
    </submittedName>
</protein>
<evidence type="ECO:0000256" key="4">
    <source>
        <dbReference type="ARBA" id="ARBA00023136"/>
    </source>
</evidence>
<evidence type="ECO:0000256" key="1">
    <source>
        <dbReference type="ARBA" id="ARBA00004127"/>
    </source>
</evidence>
<gene>
    <name evidence="6" type="ORF">EDC61_10661</name>
</gene>
<dbReference type="GO" id="GO:0030026">
    <property type="term" value="P:intracellular manganese ion homeostasis"/>
    <property type="evidence" value="ECO:0007669"/>
    <property type="project" value="InterPro"/>
</dbReference>
<comment type="subcellular location">
    <subcellularLocation>
        <location evidence="1">Endomembrane system</location>
        <topology evidence="1">Multi-pass membrane protein</topology>
    </subcellularLocation>
</comment>
<evidence type="ECO:0000313" key="7">
    <source>
        <dbReference type="Proteomes" id="UP000295135"/>
    </source>
</evidence>
<dbReference type="PANTHER" id="PTHR31851">
    <property type="entry name" value="FE(2+)/MN(2+) TRANSPORTER PCL1"/>
    <property type="match status" value="1"/>
</dbReference>
<proteinExistence type="predicted"/>
<accession>A0A4R3JVU0</accession>
<dbReference type="GO" id="GO:0012505">
    <property type="term" value="C:endomembrane system"/>
    <property type="evidence" value="ECO:0007669"/>
    <property type="project" value="UniProtKB-SubCell"/>
</dbReference>
<keyword evidence="7" id="KW-1185">Reference proteome</keyword>
<organism evidence="6 7">
    <name type="scientific">Sulfuritortus calidifontis</name>
    <dbReference type="NCBI Taxonomy" id="1914471"/>
    <lineage>
        <taxon>Bacteria</taxon>
        <taxon>Pseudomonadati</taxon>
        <taxon>Pseudomonadota</taxon>
        <taxon>Betaproteobacteria</taxon>
        <taxon>Nitrosomonadales</taxon>
        <taxon>Thiobacillaceae</taxon>
        <taxon>Sulfuritortus</taxon>
    </lineage>
</organism>
<dbReference type="AlphaFoldDB" id="A0A4R3JVU0"/>